<dbReference type="PROSITE" id="PS00893">
    <property type="entry name" value="NUDIX_BOX"/>
    <property type="match status" value="1"/>
</dbReference>
<dbReference type="Gene3D" id="3.90.79.10">
    <property type="entry name" value="Nucleoside Triphosphate Pyrophosphohydrolase"/>
    <property type="match status" value="1"/>
</dbReference>
<feature type="compositionally biased region" description="Polar residues" evidence="3">
    <location>
        <begin position="1"/>
        <end position="18"/>
    </location>
</feature>
<evidence type="ECO:0000313" key="6">
    <source>
        <dbReference type="Proteomes" id="UP001500166"/>
    </source>
</evidence>
<reference evidence="6" key="1">
    <citation type="journal article" date="2019" name="Int. J. Syst. Evol. Microbiol.">
        <title>The Global Catalogue of Microorganisms (GCM) 10K type strain sequencing project: providing services to taxonomists for standard genome sequencing and annotation.</title>
        <authorList>
            <consortium name="The Broad Institute Genomics Platform"/>
            <consortium name="The Broad Institute Genome Sequencing Center for Infectious Disease"/>
            <person name="Wu L."/>
            <person name="Ma J."/>
        </authorList>
    </citation>
    <scope>NUCLEOTIDE SEQUENCE [LARGE SCALE GENOMIC DNA]</scope>
    <source>
        <strain evidence="6">JCM 15914</strain>
    </source>
</reference>
<evidence type="ECO:0000259" key="4">
    <source>
        <dbReference type="PROSITE" id="PS51462"/>
    </source>
</evidence>
<dbReference type="InterPro" id="IPR020084">
    <property type="entry name" value="NUDIX_hydrolase_CS"/>
</dbReference>
<dbReference type="PROSITE" id="PS51462">
    <property type="entry name" value="NUDIX"/>
    <property type="match status" value="1"/>
</dbReference>
<proteinExistence type="predicted"/>
<dbReference type="CDD" id="cd04690">
    <property type="entry name" value="NUDIX_Hydrolase"/>
    <property type="match status" value="1"/>
</dbReference>
<dbReference type="Pfam" id="PF00293">
    <property type="entry name" value="NUDIX"/>
    <property type="match status" value="1"/>
</dbReference>
<evidence type="ECO:0000256" key="2">
    <source>
        <dbReference type="ARBA" id="ARBA00022801"/>
    </source>
</evidence>
<dbReference type="SUPFAM" id="SSF55811">
    <property type="entry name" value="Nudix"/>
    <property type="match status" value="1"/>
</dbReference>
<feature type="region of interest" description="Disordered" evidence="3">
    <location>
        <begin position="1"/>
        <end position="24"/>
    </location>
</feature>
<comment type="cofactor">
    <cofactor evidence="1">
        <name>Mg(2+)</name>
        <dbReference type="ChEBI" id="CHEBI:18420"/>
    </cofactor>
</comment>
<evidence type="ECO:0000256" key="1">
    <source>
        <dbReference type="ARBA" id="ARBA00001946"/>
    </source>
</evidence>
<evidence type="ECO:0000313" key="5">
    <source>
        <dbReference type="EMBL" id="GAA2120749.1"/>
    </source>
</evidence>
<feature type="domain" description="Nudix hydrolase" evidence="4">
    <location>
        <begin position="30"/>
        <end position="160"/>
    </location>
</feature>
<gene>
    <name evidence="5" type="ORF">GCM10009824_22680</name>
</gene>
<dbReference type="PANTHER" id="PTHR43046">
    <property type="entry name" value="GDP-MANNOSE MANNOSYL HYDROLASE"/>
    <property type="match status" value="1"/>
</dbReference>
<evidence type="ECO:0000256" key="3">
    <source>
        <dbReference type="SAM" id="MobiDB-lite"/>
    </source>
</evidence>
<dbReference type="PANTHER" id="PTHR43046:SF2">
    <property type="entry name" value="8-OXO-DGTP DIPHOSPHATASE-RELATED"/>
    <property type="match status" value="1"/>
</dbReference>
<accession>A0ABP5JV74</accession>
<organism evidence="5 6">
    <name type="scientific">Kocuria atrinae</name>
    <dbReference type="NCBI Taxonomy" id="592377"/>
    <lineage>
        <taxon>Bacteria</taxon>
        <taxon>Bacillati</taxon>
        <taxon>Actinomycetota</taxon>
        <taxon>Actinomycetes</taxon>
        <taxon>Micrococcales</taxon>
        <taxon>Micrococcaceae</taxon>
        <taxon>Kocuria</taxon>
    </lineage>
</organism>
<dbReference type="InterPro" id="IPR015797">
    <property type="entry name" value="NUDIX_hydrolase-like_dom_sf"/>
</dbReference>
<dbReference type="RefSeq" id="WP_344225158.1">
    <property type="nucleotide sequence ID" value="NZ_BAAAQA010000025.1"/>
</dbReference>
<comment type="caution">
    <text evidence="5">The sequence shown here is derived from an EMBL/GenBank/DDBJ whole genome shotgun (WGS) entry which is preliminary data.</text>
</comment>
<protein>
    <submittedName>
        <fullName evidence="5">NUDIX domain-containing protein</fullName>
    </submittedName>
</protein>
<sequence>MSESNPATDRSRTPSVTSDDAARDLPADRPVIKVTGVVLRRANGDVLTVRKRNTGMFMFPGGKPEAGETPLDTAIREVEEELGLALAPEDLVPVGEWMTDAANEPGHGLHSHVFMGLNLLAETPVPAREIAELRWQPVDGVEDVADLAPLARWYAIPAVREL</sequence>
<dbReference type="InterPro" id="IPR000086">
    <property type="entry name" value="NUDIX_hydrolase_dom"/>
</dbReference>
<dbReference type="Proteomes" id="UP001500166">
    <property type="component" value="Unassembled WGS sequence"/>
</dbReference>
<dbReference type="EMBL" id="BAAAQA010000025">
    <property type="protein sequence ID" value="GAA2120749.1"/>
    <property type="molecule type" value="Genomic_DNA"/>
</dbReference>
<keyword evidence="6" id="KW-1185">Reference proteome</keyword>
<name>A0ABP5JV74_9MICC</name>
<keyword evidence="2" id="KW-0378">Hydrolase</keyword>